<feature type="transmembrane region" description="Helical" evidence="1">
    <location>
        <begin position="262"/>
        <end position="284"/>
    </location>
</feature>
<proteinExistence type="predicted"/>
<gene>
    <name evidence="2" type="ORF">TTHERM_01626910</name>
</gene>
<keyword evidence="1" id="KW-1133">Transmembrane helix</keyword>
<feature type="transmembrane region" description="Helical" evidence="1">
    <location>
        <begin position="364"/>
        <end position="385"/>
    </location>
</feature>
<feature type="non-terminal residue" evidence="2">
    <location>
        <position position="1"/>
    </location>
</feature>
<evidence type="ECO:0000313" key="3">
    <source>
        <dbReference type="Proteomes" id="UP000009168"/>
    </source>
</evidence>
<keyword evidence="3" id="KW-1185">Reference proteome</keyword>
<organism evidence="2 3">
    <name type="scientific">Tetrahymena thermophila (strain SB210)</name>
    <dbReference type="NCBI Taxonomy" id="312017"/>
    <lineage>
        <taxon>Eukaryota</taxon>
        <taxon>Sar</taxon>
        <taxon>Alveolata</taxon>
        <taxon>Ciliophora</taxon>
        <taxon>Intramacronucleata</taxon>
        <taxon>Oligohymenophorea</taxon>
        <taxon>Hymenostomatida</taxon>
        <taxon>Tetrahymenina</taxon>
        <taxon>Tetrahymenidae</taxon>
        <taxon>Tetrahymena</taxon>
    </lineage>
</organism>
<sequence>MQKINEKRVKDQKYSNKSFQTQQEVNKLQQQNIDIQSMSSSSNSVQTRLVFENIHKKSQMRYLKIINAFGILSALAILSLTLLAFFNFLTSLVSQRENFKYINWIYMINVQISYSLSEHNIILLNQQNLLSTPAGQYQPFMDLLNEQKQSRISLSKQHMNLLYNNTNKDIEVFNIIQNNYIIQNIYQSNTISQQQNLSMIYSILLQIFGIFYFVSNNDPLGIIKKQNELNYPALNEKVQSVFSQMNDNYQNQLSSIKSQSLIQLYVITFIMLLFLISVIPSYIFSKKKQQQILELFATFDRLQLKDIIDQITHQLQFYSIDQKQNVIKYENKVSNRQFQNHHANSEKKLNISKTSSLKYSLKKLIVALILIFCSTTIYPIINYFIVKQFIDNSIVIYNFNNVVCASYFAVLNSLRARQGLAMAFLIPQQQALSIQTYQGILNQLSVQINELPNLLKENLEKICSTSLHNQEIFDDFLTNVFTNNACDTINKYTQYQNGDFLFDQCNTVGKGSLKSGLLN</sequence>
<feature type="transmembrane region" description="Helical" evidence="1">
    <location>
        <begin position="197"/>
        <end position="215"/>
    </location>
</feature>
<evidence type="ECO:0000313" key="2">
    <source>
        <dbReference type="EMBL" id="EAS00202.3"/>
    </source>
</evidence>
<accession>Q23UJ5</accession>
<evidence type="ECO:0000256" key="1">
    <source>
        <dbReference type="SAM" id="Phobius"/>
    </source>
</evidence>
<dbReference type="AlphaFoldDB" id="Q23UJ5"/>
<dbReference type="Proteomes" id="UP000009168">
    <property type="component" value="Unassembled WGS sequence"/>
</dbReference>
<dbReference type="KEGG" id="tet:TTHERM_01626910"/>
<name>Q23UJ5_TETTS</name>
<protein>
    <submittedName>
        <fullName evidence="2">Transmembrane protein, putative</fullName>
    </submittedName>
</protein>
<dbReference type="GeneID" id="7846330"/>
<feature type="transmembrane region" description="Helical" evidence="1">
    <location>
        <begin position="397"/>
        <end position="414"/>
    </location>
</feature>
<feature type="transmembrane region" description="Helical" evidence="1">
    <location>
        <begin position="65"/>
        <end position="89"/>
    </location>
</feature>
<keyword evidence="1" id="KW-0472">Membrane</keyword>
<dbReference type="InParanoid" id="Q23UJ5"/>
<reference evidence="3" key="1">
    <citation type="journal article" date="2006" name="PLoS Biol.">
        <title>Macronuclear genome sequence of the ciliate Tetrahymena thermophila, a model eukaryote.</title>
        <authorList>
            <person name="Eisen J.A."/>
            <person name="Coyne R.S."/>
            <person name="Wu M."/>
            <person name="Wu D."/>
            <person name="Thiagarajan M."/>
            <person name="Wortman J.R."/>
            <person name="Badger J.H."/>
            <person name="Ren Q."/>
            <person name="Amedeo P."/>
            <person name="Jones K.M."/>
            <person name="Tallon L.J."/>
            <person name="Delcher A.L."/>
            <person name="Salzberg S.L."/>
            <person name="Silva J.C."/>
            <person name="Haas B.J."/>
            <person name="Majoros W.H."/>
            <person name="Farzad M."/>
            <person name="Carlton J.M."/>
            <person name="Smith R.K. Jr."/>
            <person name="Garg J."/>
            <person name="Pearlman R.E."/>
            <person name="Karrer K.M."/>
            <person name="Sun L."/>
            <person name="Manning G."/>
            <person name="Elde N.C."/>
            <person name="Turkewitz A.P."/>
            <person name="Asai D.J."/>
            <person name="Wilkes D.E."/>
            <person name="Wang Y."/>
            <person name="Cai H."/>
            <person name="Collins K."/>
            <person name="Stewart B.A."/>
            <person name="Lee S.R."/>
            <person name="Wilamowska K."/>
            <person name="Weinberg Z."/>
            <person name="Ruzzo W.L."/>
            <person name="Wloga D."/>
            <person name="Gaertig J."/>
            <person name="Frankel J."/>
            <person name="Tsao C.-C."/>
            <person name="Gorovsky M.A."/>
            <person name="Keeling P.J."/>
            <person name="Waller R.F."/>
            <person name="Patron N.J."/>
            <person name="Cherry J.M."/>
            <person name="Stover N.A."/>
            <person name="Krieger C.J."/>
            <person name="del Toro C."/>
            <person name="Ryder H.F."/>
            <person name="Williamson S.C."/>
            <person name="Barbeau R.A."/>
            <person name="Hamilton E.P."/>
            <person name="Orias E."/>
        </authorList>
    </citation>
    <scope>NUCLEOTIDE SEQUENCE [LARGE SCALE GENOMIC DNA]</scope>
    <source>
        <strain evidence="3">SB210</strain>
    </source>
</reference>
<dbReference type="HOGENOM" id="CLU_338762_0_0_1"/>
<keyword evidence="1 2" id="KW-0812">Transmembrane</keyword>
<feature type="transmembrane region" description="Helical" evidence="1">
    <location>
        <begin position="101"/>
        <end position="117"/>
    </location>
</feature>
<dbReference type="EMBL" id="GG662626">
    <property type="protein sequence ID" value="EAS00202.3"/>
    <property type="molecule type" value="Genomic_DNA"/>
</dbReference>
<feature type="non-terminal residue" evidence="2">
    <location>
        <position position="519"/>
    </location>
</feature>
<dbReference type="RefSeq" id="XP_001020447.3">
    <property type="nucleotide sequence ID" value="XM_001020447.3"/>
</dbReference>